<keyword evidence="3" id="KW-1015">Disulfide bond</keyword>
<protein>
    <submittedName>
        <fullName evidence="7">Thioredoxin-like</fullName>
    </submittedName>
</protein>
<proteinExistence type="predicted"/>
<evidence type="ECO:0000256" key="3">
    <source>
        <dbReference type="ARBA" id="ARBA00023157"/>
    </source>
</evidence>
<feature type="chain" id="PRO_5011763814" evidence="5">
    <location>
        <begin position="31"/>
        <end position="775"/>
    </location>
</feature>
<dbReference type="PANTHER" id="PTHR42852">
    <property type="entry name" value="THIOL:DISULFIDE INTERCHANGE PROTEIN DSBE"/>
    <property type="match status" value="1"/>
</dbReference>
<dbReference type="GO" id="GO:0030313">
    <property type="term" value="C:cell envelope"/>
    <property type="evidence" value="ECO:0007669"/>
    <property type="project" value="UniProtKB-SubCell"/>
</dbReference>
<dbReference type="Pfam" id="PF13905">
    <property type="entry name" value="Thioredoxin_8"/>
    <property type="match status" value="1"/>
</dbReference>
<keyword evidence="2" id="KW-0201">Cytochrome c-type biogenesis</keyword>
<name>A0A1G6VSX1_9SPHI</name>
<keyword evidence="4" id="KW-0676">Redox-active center</keyword>
<evidence type="ECO:0000256" key="4">
    <source>
        <dbReference type="ARBA" id="ARBA00023284"/>
    </source>
</evidence>
<dbReference type="GO" id="GO:0017004">
    <property type="term" value="P:cytochrome complex assembly"/>
    <property type="evidence" value="ECO:0007669"/>
    <property type="project" value="UniProtKB-KW"/>
</dbReference>
<dbReference type="SUPFAM" id="SSF52833">
    <property type="entry name" value="Thioredoxin-like"/>
    <property type="match status" value="1"/>
</dbReference>
<dbReference type="STRING" id="390242.SAMN04488024_106227"/>
<evidence type="ECO:0000256" key="1">
    <source>
        <dbReference type="ARBA" id="ARBA00004196"/>
    </source>
</evidence>
<dbReference type="Proteomes" id="UP000199455">
    <property type="component" value="Unassembled WGS sequence"/>
</dbReference>
<dbReference type="PROSITE" id="PS00194">
    <property type="entry name" value="THIOREDOXIN_1"/>
    <property type="match status" value="1"/>
</dbReference>
<comment type="subcellular location">
    <subcellularLocation>
        <location evidence="1">Cell envelope</location>
    </subcellularLocation>
</comment>
<evidence type="ECO:0000256" key="5">
    <source>
        <dbReference type="SAM" id="SignalP"/>
    </source>
</evidence>
<dbReference type="InterPro" id="IPR050553">
    <property type="entry name" value="Thioredoxin_ResA/DsbE_sf"/>
</dbReference>
<gene>
    <name evidence="7" type="ORF">SAMN04488024_106227</name>
</gene>
<sequence>MNSSPTRLNNLLKGLALTCLLTPISLTSMAQKIITNPLVGFDGKNPNLKIVKISLSDTATVLNFETTAPAGNWIRIPKNTYIQVNGAKEKLFIKTTKGIPFNEKYTMPASGKTSYELVFPKIAATTGMIDYGEDSSDGWKIYDIELIKKQTPLPAFLYTEWYNKKNSDLAIAFYNKAVVLDQQVWAYKAITQKGNHYNLTLSNNKTTKQIIIEKLANNELNLTIGKLSTRLSSNKENCTQVLSKEVYQLPLLKNDSAVFSGYIKNYSPKLNTKTLMLAIDNIITGEQENALLNIEPNGYFYRKIPVYHLQRVFLRSDVADENDIYLEPGKTLFVVLGNGPIKYAGSAAELNENLRQLNSIDQYDYQRTQEKLVNMKPNDYKAYLLGLQAIEQTKLDSLNQLGKVSAKAYQVKKKDILLEYANHMMEYHWNYEYAYKSAFKLSDTAKVNVEAYPAGYYNFINNHDFNNELNVISNSYSTFINRIKFIPVFRMSRYTHNYKDIVTALKSSGEPLSENDIAFEKLINENGLSLVTDSVSEPIAKKWAADHNAFINEFVNNIFKNRYYTTLDSATGIKQGILIDLMRAQDFAKPVVSQLTPLDEKHLTLAKQNVSNPFLKQYIELKNNETLKQIEINKTAGGYFVNETPKVEADKIFDNIMAKYVGKVILVDFWATWCGPCLNGIKEIKPLKEEMKDSNVAFVYITNETSPLATYQNMTPGIKGQHYRLDNDAWRYLADKFKITGIPHQVLVSKEGKVVNPHLGFLDNKEIKQLLEKQL</sequence>
<feature type="domain" description="Thioredoxin" evidence="6">
    <location>
        <begin position="621"/>
        <end position="775"/>
    </location>
</feature>
<feature type="signal peptide" evidence="5">
    <location>
        <begin position="1"/>
        <end position="30"/>
    </location>
</feature>
<dbReference type="AlphaFoldDB" id="A0A1G6VSX1"/>
<dbReference type="InterPro" id="IPR012336">
    <property type="entry name" value="Thioredoxin-like_fold"/>
</dbReference>
<dbReference type="PANTHER" id="PTHR42852:SF6">
    <property type="entry name" value="THIOL:DISULFIDE INTERCHANGE PROTEIN DSBE"/>
    <property type="match status" value="1"/>
</dbReference>
<evidence type="ECO:0000313" key="7">
    <source>
        <dbReference type="EMBL" id="SDD56087.1"/>
    </source>
</evidence>
<organism evidence="7 8">
    <name type="scientific">Pedobacter soli</name>
    <dbReference type="NCBI Taxonomy" id="390242"/>
    <lineage>
        <taxon>Bacteria</taxon>
        <taxon>Pseudomonadati</taxon>
        <taxon>Bacteroidota</taxon>
        <taxon>Sphingobacteriia</taxon>
        <taxon>Sphingobacteriales</taxon>
        <taxon>Sphingobacteriaceae</taxon>
        <taxon>Pedobacter</taxon>
    </lineage>
</organism>
<dbReference type="InterPro" id="IPR013766">
    <property type="entry name" value="Thioredoxin_domain"/>
</dbReference>
<dbReference type="EMBL" id="FMZH01000006">
    <property type="protein sequence ID" value="SDD56087.1"/>
    <property type="molecule type" value="Genomic_DNA"/>
</dbReference>
<dbReference type="Gene3D" id="3.40.30.10">
    <property type="entry name" value="Glutaredoxin"/>
    <property type="match status" value="1"/>
</dbReference>
<accession>A0A1G6VSX1</accession>
<keyword evidence="8" id="KW-1185">Reference proteome</keyword>
<evidence type="ECO:0000313" key="8">
    <source>
        <dbReference type="Proteomes" id="UP000199455"/>
    </source>
</evidence>
<evidence type="ECO:0000259" key="6">
    <source>
        <dbReference type="PROSITE" id="PS51352"/>
    </source>
</evidence>
<dbReference type="RefSeq" id="WP_090769916.1">
    <property type="nucleotide sequence ID" value="NZ_FMZH01000006.1"/>
</dbReference>
<reference evidence="8" key="1">
    <citation type="submission" date="2016-10" db="EMBL/GenBank/DDBJ databases">
        <authorList>
            <person name="Varghese N."/>
            <person name="Submissions S."/>
        </authorList>
    </citation>
    <scope>NUCLEOTIDE SEQUENCE [LARGE SCALE GENOMIC DNA]</scope>
    <source>
        <strain evidence="8">DSM 18609</strain>
    </source>
</reference>
<dbReference type="PROSITE" id="PS51352">
    <property type="entry name" value="THIOREDOXIN_2"/>
    <property type="match status" value="1"/>
</dbReference>
<dbReference type="InterPro" id="IPR036249">
    <property type="entry name" value="Thioredoxin-like_sf"/>
</dbReference>
<dbReference type="CDD" id="cd02966">
    <property type="entry name" value="TlpA_like_family"/>
    <property type="match status" value="1"/>
</dbReference>
<keyword evidence="5" id="KW-0732">Signal</keyword>
<evidence type="ECO:0000256" key="2">
    <source>
        <dbReference type="ARBA" id="ARBA00022748"/>
    </source>
</evidence>
<dbReference type="InterPro" id="IPR017937">
    <property type="entry name" value="Thioredoxin_CS"/>
</dbReference>